<organism evidence="1 2">
    <name type="scientific">Racocetra persica</name>
    <dbReference type="NCBI Taxonomy" id="160502"/>
    <lineage>
        <taxon>Eukaryota</taxon>
        <taxon>Fungi</taxon>
        <taxon>Fungi incertae sedis</taxon>
        <taxon>Mucoromycota</taxon>
        <taxon>Glomeromycotina</taxon>
        <taxon>Glomeromycetes</taxon>
        <taxon>Diversisporales</taxon>
        <taxon>Gigasporaceae</taxon>
        <taxon>Racocetra</taxon>
    </lineage>
</organism>
<reference evidence="1" key="1">
    <citation type="submission" date="2021-06" db="EMBL/GenBank/DDBJ databases">
        <authorList>
            <person name="Kallberg Y."/>
            <person name="Tangrot J."/>
            <person name="Rosling A."/>
        </authorList>
    </citation>
    <scope>NUCLEOTIDE SEQUENCE</scope>
    <source>
        <strain evidence="1">MA461A</strain>
    </source>
</reference>
<protein>
    <submittedName>
        <fullName evidence="1">36559_t:CDS:1</fullName>
    </submittedName>
</protein>
<gene>
    <name evidence="1" type="ORF">RPERSI_LOCUS15598</name>
</gene>
<evidence type="ECO:0000313" key="1">
    <source>
        <dbReference type="EMBL" id="CAG8764208.1"/>
    </source>
</evidence>
<dbReference type="Proteomes" id="UP000789920">
    <property type="component" value="Unassembled WGS sequence"/>
</dbReference>
<keyword evidence="2" id="KW-1185">Reference proteome</keyword>
<sequence>MSESNQSQISNMYKFVDKTGTFKVNVPFPPSIDVKELIFSKPNQSKAPRSPNAFIIYRKVFSETARNEGYYLPMTVVSSLSSQSWEKEPEEVQAYYKQLAKEAFKYRNEKYPKVIKRRKRKSG</sequence>
<feature type="non-terminal residue" evidence="1">
    <location>
        <position position="123"/>
    </location>
</feature>
<accession>A0ACA9QSN1</accession>
<proteinExistence type="predicted"/>
<name>A0ACA9QSN1_9GLOM</name>
<evidence type="ECO:0000313" key="2">
    <source>
        <dbReference type="Proteomes" id="UP000789920"/>
    </source>
</evidence>
<comment type="caution">
    <text evidence="1">The sequence shown here is derived from an EMBL/GenBank/DDBJ whole genome shotgun (WGS) entry which is preliminary data.</text>
</comment>
<dbReference type="EMBL" id="CAJVQC010037586">
    <property type="protein sequence ID" value="CAG8764208.1"/>
    <property type="molecule type" value="Genomic_DNA"/>
</dbReference>